<evidence type="ECO:0000313" key="2">
    <source>
        <dbReference type="EMBL" id="MBA2226270.1"/>
    </source>
</evidence>
<reference evidence="2 3" key="1">
    <citation type="submission" date="2020-07" db="EMBL/GenBank/DDBJ databases">
        <title>Thermogemmata thermophila gen. nov., sp. nov., a novel moderate thermophilic planctomycete from a Kamchatka hot spring.</title>
        <authorList>
            <person name="Elcheninov A.G."/>
            <person name="Podosokorskaya O.A."/>
            <person name="Kovaleva O.L."/>
            <person name="Novikov A."/>
            <person name="Bonch-Osmolovskaya E.A."/>
            <person name="Toshchakov S.V."/>
            <person name="Kublanov I.V."/>
        </authorList>
    </citation>
    <scope>NUCLEOTIDE SEQUENCE [LARGE SCALE GENOMIC DNA]</scope>
    <source>
        <strain evidence="2 3">2918</strain>
    </source>
</reference>
<dbReference type="InterPro" id="IPR045584">
    <property type="entry name" value="Pilin-like"/>
</dbReference>
<dbReference type="NCBIfam" id="TIGR02532">
    <property type="entry name" value="IV_pilin_GFxxxE"/>
    <property type="match status" value="1"/>
</dbReference>
<accession>A0A7V8VEA3</accession>
<dbReference type="Proteomes" id="UP000542342">
    <property type="component" value="Unassembled WGS sequence"/>
</dbReference>
<protein>
    <submittedName>
        <fullName evidence="2">DUF1559 domain-containing protein</fullName>
    </submittedName>
</protein>
<dbReference type="Pfam" id="PF07596">
    <property type="entry name" value="SBP_bac_10"/>
    <property type="match status" value="1"/>
</dbReference>
<evidence type="ECO:0000313" key="3">
    <source>
        <dbReference type="Proteomes" id="UP000542342"/>
    </source>
</evidence>
<keyword evidence="3" id="KW-1185">Reference proteome</keyword>
<dbReference type="Pfam" id="PF07963">
    <property type="entry name" value="N_methyl"/>
    <property type="match status" value="1"/>
</dbReference>
<proteinExistence type="predicted"/>
<dbReference type="RefSeq" id="WP_194537712.1">
    <property type="nucleotide sequence ID" value="NZ_JACEFB010000005.1"/>
</dbReference>
<dbReference type="InterPro" id="IPR011453">
    <property type="entry name" value="DUF1559"/>
</dbReference>
<dbReference type="NCBIfam" id="TIGR04294">
    <property type="entry name" value="pre_pil_HX9DG"/>
    <property type="match status" value="1"/>
</dbReference>
<feature type="domain" description="DUF1559" evidence="1">
    <location>
        <begin position="33"/>
        <end position="264"/>
    </location>
</feature>
<dbReference type="InterPro" id="IPR027558">
    <property type="entry name" value="Pre_pil_HX9DG_C"/>
</dbReference>
<dbReference type="EMBL" id="JACEFB010000005">
    <property type="protein sequence ID" value="MBA2226270.1"/>
    <property type="molecule type" value="Genomic_DNA"/>
</dbReference>
<sequence>MVRRSRRGMTLLEVLCTVAIAAVVLGLFLPAVQKVREASARLQCAHHLRQMALSFHHHHDAHGYYPLGGTHVPPRFPATADFTAVTPAARLRSWSWAYAILPFLEQSTLYQHPNSHVVKGTAVAIYYCPTRRKPQLYDGYARIDYAGNAGDHPLGLNGLVARTGHGVVRVADILDGSSHTVLIGEKQLNRAMLGYAADDNEPYPITGWNDDWDVYRWGAEPPAPDYSAPGRLEGSRVFGSAHANGFYAAFADGSVRFLRYTIPSEIWRRACVRNDRHVVPLND</sequence>
<comment type="caution">
    <text evidence="2">The sequence shown here is derived from an EMBL/GenBank/DDBJ whole genome shotgun (WGS) entry which is preliminary data.</text>
</comment>
<dbReference type="InterPro" id="IPR012902">
    <property type="entry name" value="N_methyl_site"/>
</dbReference>
<dbReference type="SUPFAM" id="SSF54523">
    <property type="entry name" value="Pili subunits"/>
    <property type="match status" value="1"/>
</dbReference>
<gene>
    <name evidence="2" type="ORF">H0921_08880</name>
</gene>
<evidence type="ECO:0000259" key="1">
    <source>
        <dbReference type="Pfam" id="PF07596"/>
    </source>
</evidence>
<dbReference type="PANTHER" id="PTHR30093:SF2">
    <property type="entry name" value="TYPE II SECRETION SYSTEM PROTEIN H"/>
    <property type="match status" value="1"/>
</dbReference>
<name>A0A7V8VEA3_9BACT</name>
<dbReference type="AlphaFoldDB" id="A0A7V8VEA3"/>
<dbReference type="PANTHER" id="PTHR30093">
    <property type="entry name" value="GENERAL SECRETION PATHWAY PROTEIN G"/>
    <property type="match status" value="1"/>
</dbReference>
<organism evidence="2 3">
    <name type="scientific">Thermogemmata fonticola</name>
    <dbReference type="NCBI Taxonomy" id="2755323"/>
    <lineage>
        <taxon>Bacteria</taxon>
        <taxon>Pseudomonadati</taxon>
        <taxon>Planctomycetota</taxon>
        <taxon>Planctomycetia</taxon>
        <taxon>Gemmatales</taxon>
        <taxon>Gemmataceae</taxon>
        <taxon>Thermogemmata</taxon>
    </lineage>
</organism>